<dbReference type="InterPro" id="IPR018062">
    <property type="entry name" value="HTH_AraC-typ_CS"/>
</dbReference>
<dbReference type="EMBL" id="CP022684">
    <property type="protein sequence ID" value="AUM13525.1"/>
    <property type="molecule type" value="Genomic_DNA"/>
</dbReference>
<dbReference type="SMART" id="SM00342">
    <property type="entry name" value="HTH_ARAC"/>
    <property type="match status" value="1"/>
</dbReference>
<dbReference type="KEGG" id="kak:Kalk_14325"/>
<keyword evidence="2" id="KW-0238">DNA-binding</keyword>
<dbReference type="InterPro" id="IPR009057">
    <property type="entry name" value="Homeodomain-like_sf"/>
</dbReference>
<dbReference type="InterPro" id="IPR032687">
    <property type="entry name" value="AraC-type_N"/>
</dbReference>
<evidence type="ECO:0000256" key="1">
    <source>
        <dbReference type="ARBA" id="ARBA00023015"/>
    </source>
</evidence>
<evidence type="ECO:0000259" key="4">
    <source>
        <dbReference type="PROSITE" id="PS01124"/>
    </source>
</evidence>
<evidence type="ECO:0000313" key="6">
    <source>
        <dbReference type="Proteomes" id="UP000235116"/>
    </source>
</evidence>
<evidence type="ECO:0000313" key="5">
    <source>
        <dbReference type="EMBL" id="AUM13525.1"/>
    </source>
</evidence>
<dbReference type="PROSITE" id="PS00041">
    <property type="entry name" value="HTH_ARAC_FAMILY_1"/>
    <property type="match status" value="1"/>
</dbReference>
<dbReference type="SUPFAM" id="SSF46689">
    <property type="entry name" value="Homeodomain-like"/>
    <property type="match status" value="1"/>
</dbReference>
<dbReference type="Pfam" id="PF12833">
    <property type="entry name" value="HTH_18"/>
    <property type="match status" value="1"/>
</dbReference>
<dbReference type="InterPro" id="IPR018060">
    <property type="entry name" value="HTH_AraC"/>
</dbReference>
<feature type="domain" description="HTH araC/xylS-type" evidence="4">
    <location>
        <begin position="250"/>
        <end position="349"/>
    </location>
</feature>
<evidence type="ECO:0000256" key="2">
    <source>
        <dbReference type="ARBA" id="ARBA00023125"/>
    </source>
</evidence>
<dbReference type="Gene3D" id="1.10.10.60">
    <property type="entry name" value="Homeodomain-like"/>
    <property type="match status" value="1"/>
</dbReference>
<dbReference type="Pfam" id="PF12625">
    <property type="entry name" value="Arabinose_bd"/>
    <property type="match status" value="1"/>
</dbReference>
<dbReference type="PANTHER" id="PTHR47894">
    <property type="entry name" value="HTH-TYPE TRANSCRIPTIONAL REGULATOR GADX"/>
    <property type="match status" value="1"/>
</dbReference>
<dbReference type="AlphaFoldDB" id="A0A2K9LPX0"/>
<dbReference type="OrthoDB" id="6079354at2"/>
<dbReference type="GO" id="GO:0005829">
    <property type="term" value="C:cytosol"/>
    <property type="evidence" value="ECO:0007669"/>
    <property type="project" value="TreeGrafter"/>
</dbReference>
<proteinExistence type="predicted"/>
<dbReference type="PANTHER" id="PTHR47894:SF4">
    <property type="entry name" value="HTH-TYPE TRANSCRIPTIONAL REGULATOR GADX"/>
    <property type="match status" value="1"/>
</dbReference>
<dbReference type="RefSeq" id="WP_101894900.1">
    <property type="nucleotide sequence ID" value="NZ_CP022684.1"/>
</dbReference>
<dbReference type="Proteomes" id="UP000235116">
    <property type="component" value="Chromosome"/>
</dbReference>
<dbReference type="GO" id="GO:0000976">
    <property type="term" value="F:transcription cis-regulatory region binding"/>
    <property type="evidence" value="ECO:0007669"/>
    <property type="project" value="TreeGrafter"/>
</dbReference>
<keyword evidence="6" id="KW-1185">Reference proteome</keyword>
<organism evidence="5 6">
    <name type="scientific">Ketobacter alkanivorans</name>
    <dbReference type="NCBI Taxonomy" id="1917421"/>
    <lineage>
        <taxon>Bacteria</taxon>
        <taxon>Pseudomonadati</taxon>
        <taxon>Pseudomonadota</taxon>
        <taxon>Gammaproteobacteria</taxon>
        <taxon>Pseudomonadales</taxon>
        <taxon>Ketobacteraceae</taxon>
        <taxon>Ketobacter</taxon>
    </lineage>
</organism>
<dbReference type="GO" id="GO:0003700">
    <property type="term" value="F:DNA-binding transcription factor activity"/>
    <property type="evidence" value="ECO:0007669"/>
    <property type="project" value="InterPro"/>
</dbReference>
<keyword evidence="3" id="KW-0804">Transcription</keyword>
<protein>
    <recommendedName>
        <fullName evidence="4">HTH araC/xylS-type domain-containing protein</fullName>
    </recommendedName>
</protein>
<gene>
    <name evidence="5" type="ORF">Kalk_14325</name>
</gene>
<name>A0A2K9LPX0_9GAMM</name>
<reference evidence="6" key="1">
    <citation type="submission" date="2017-08" db="EMBL/GenBank/DDBJ databases">
        <title>Direct submision.</title>
        <authorList>
            <person name="Kim S.-J."/>
            <person name="Rhee S.-K."/>
        </authorList>
    </citation>
    <scope>NUCLEOTIDE SEQUENCE [LARGE SCALE GENOMIC DNA]</scope>
    <source>
        <strain evidence="6">GI5</strain>
    </source>
</reference>
<dbReference type="PROSITE" id="PS01124">
    <property type="entry name" value="HTH_ARAC_FAMILY_2"/>
    <property type="match status" value="1"/>
</dbReference>
<accession>A0A2K9LPX0</accession>
<dbReference type="GO" id="GO:0009893">
    <property type="term" value="P:positive regulation of metabolic process"/>
    <property type="evidence" value="ECO:0007669"/>
    <property type="project" value="UniProtKB-ARBA"/>
</dbReference>
<sequence>MFWFKLWNLPPDQPNDPLVPIFAFMLSQKTFNRMGVGAKVWEQFLKHCVNIDICNVDELNTFISVKTYLQVIRFGTSMCGTEKFIHWYVEDSGPHHFGPVGMAAATAPTVSACLDVWLQHAYITAPLINIEQVKSQNDVTIYFDDVLDMGPVKDLYIELSMLLIRRKIQEASNGTSQVRVRLAHEPIHALEYYDRFFNLRPESGQRNALIFPRGDLEIESENYSPLPYIRALEDCEGLRENFRRHERVSHQVRQLLVEGSKNNRFYTLDQVADRLCMSVRTLTRRLGNEHASFRDLLSQVRLELAKKQLQNTELPIKTICSNAGFTNVSAFSRAFRKYMKVSPTDFRQRE</sequence>
<evidence type="ECO:0000256" key="3">
    <source>
        <dbReference type="ARBA" id="ARBA00023163"/>
    </source>
</evidence>
<keyword evidence="1" id="KW-0805">Transcription regulation</keyword>